<sequence>MTVILPATTDNATGADARQVNVDGIDRDPAPRSGATGKAMIGAGWAGTGETDRAAEGRPQGVRIAVG</sequence>
<reference evidence="2 3" key="1">
    <citation type="submission" date="2024-06" db="EMBL/GenBank/DDBJ databases">
        <title>The Natural Products Discovery Center: Release of the First 8490 Sequenced Strains for Exploring Actinobacteria Biosynthetic Diversity.</title>
        <authorList>
            <person name="Kalkreuter E."/>
            <person name="Kautsar S.A."/>
            <person name="Yang D."/>
            <person name="Bader C.D."/>
            <person name="Teijaro C.N."/>
            <person name="Fluegel L."/>
            <person name="Davis C.M."/>
            <person name="Simpson J.R."/>
            <person name="Lauterbach L."/>
            <person name="Steele A.D."/>
            <person name="Gui C."/>
            <person name="Meng S."/>
            <person name="Li G."/>
            <person name="Viehrig K."/>
            <person name="Ye F."/>
            <person name="Su P."/>
            <person name="Kiefer A.F."/>
            <person name="Nichols A."/>
            <person name="Cepeda A.J."/>
            <person name="Yan W."/>
            <person name="Fan B."/>
            <person name="Jiang Y."/>
            <person name="Adhikari A."/>
            <person name="Zheng C.-J."/>
            <person name="Schuster L."/>
            <person name="Cowan T.M."/>
            <person name="Smanski M.J."/>
            <person name="Chevrette M.G."/>
            <person name="De Carvalho L.P.S."/>
            <person name="Shen B."/>
        </authorList>
    </citation>
    <scope>NUCLEOTIDE SEQUENCE [LARGE SCALE GENOMIC DNA]</scope>
    <source>
        <strain evidence="2 3">NPDC000634</strain>
    </source>
</reference>
<protein>
    <submittedName>
        <fullName evidence="2">Uncharacterized protein</fullName>
    </submittedName>
</protein>
<organism evidence="2 3">
    <name type="scientific">Streptomyces carpinensis</name>
    <dbReference type="NCBI Taxonomy" id="66369"/>
    <lineage>
        <taxon>Bacteria</taxon>
        <taxon>Bacillati</taxon>
        <taxon>Actinomycetota</taxon>
        <taxon>Actinomycetes</taxon>
        <taxon>Kitasatosporales</taxon>
        <taxon>Streptomycetaceae</taxon>
        <taxon>Streptomyces</taxon>
    </lineage>
</organism>
<evidence type="ECO:0000313" key="3">
    <source>
        <dbReference type="Proteomes" id="UP001458415"/>
    </source>
</evidence>
<proteinExistence type="predicted"/>
<accession>A0ABV1WAM2</accession>
<feature type="region of interest" description="Disordered" evidence="1">
    <location>
        <begin position="23"/>
        <end position="44"/>
    </location>
</feature>
<dbReference type="EMBL" id="JBEPCU010000631">
    <property type="protein sequence ID" value="MER6980823.1"/>
    <property type="molecule type" value="Genomic_DNA"/>
</dbReference>
<gene>
    <name evidence="2" type="ORF">ABT317_28610</name>
</gene>
<dbReference type="Proteomes" id="UP001458415">
    <property type="component" value="Unassembled WGS sequence"/>
</dbReference>
<keyword evidence="3" id="KW-1185">Reference proteome</keyword>
<dbReference type="RefSeq" id="WP_086727601.1">
    <property type="nucleotide sequence ID" value="NZ_MUBM01000192.1"/>
</dbReference>
<name>A0ABV1WAM2_9ACTN</name>
<evidence type="ECO:0000313" key="2">
    <source>
        <dbReference type="EMBL" id="MER6980823.1"/>
    </source>
</evidence>
<comment type="caution">
    <text evidence="2">The sequence shown here is derived from an EMBL/GenBank/DDBJ whole genome shotgun (WGS) entry which is preliminary data.</text>
</comment>
<evidence type="ECO:0000256" key="1">
    <source>
        <dbReference type="SAM" id="MobiDB-lite"/>
    </source>
</evidence>